<evidence type="ECO:0000313" key="1">
    <source>
        <dbReference type="EMBL" id="ATW25912.1"/>
    </source>
</evidence>
<dbReference type="NCBIfam" id="TIGR01484">
    <property type="entry name" value="HAD-SF-IIB"/>
    <property type="match status" value="1"/>
</dbReference>
<dbReference type="GO" id="GO:0000287">
    <property type="term" value="F:magnesium ion binding"/>
    <property type="evidence" value="ECO:0007669"/>
    <property type="project" value="TreeGrafter"/>
</dbReference>
<dbReference type="GO" id="GO:0005829">
    <property type="term" value="C:cytosol"/>
    <property type="evidence" value="ECO:0007669"/>
    <property type="project" value="TreeGrafter"/>
</dbReference>
<sequence length="269" mass="29935">MSFKLIAVDLDDTLLDSKCCISPRVKEAMKKARSQGVFVTFATGRMYASAVLYAQELGIDLPLITYQGALVKTSATGEVLLHKTIPLDLAREVIQEGEKVGLQTYIYLDDRLYVSVITPEVAAYEKMIRVQATAVGDLGHFLNQEPTKILYLWPEGDLSALWNRMTDLFGRRLYMTKSAPCYVEFTHPETSKGNGLRAVADYLGVKKEEIIVFGDSYNDLDLFRQAGFAVAMGNAWDEVKKAADYVTCSNDEDGVAEAIENLVLRSPHE</sequence>
<dbReference type="InterPro" id="IPR000150">
    <property type="entry name" value="Cof"/>
</dbReference>
<gene>
    <name evidence="1" type="ORF">DCMF_15025</name>
</gene>
<dbReference type="SFLD" id="SFLDG01140">
    <property type="entry name" value="C2.B:_Phosphomannomutase_and_P"/>
    <property type="match status" value="1"/>
</dbReference>
<dbReference type="Pfam" id="PF08282">
    <property type="entry name" value="Hydrolase_3"/>
    <property type="match status" value="1"/>
</dbReference>
<dbReference type="EMBL" id="CP017634">
    <property type="protein sequence ID" value="ATW25912.1"/>
    <property type="molecule type" value="Genomic_DNA"/>
</dbReference>
<dbReference type="RefSeq" id="WP_148135175.1">
    <property type="nucleotide sequence ID" value="NZ_CP017634.1"/>
</dbReference>
<dbReference type="InterPro" id="IPR006379">
    <property type="entry name" value="HAD-SF_hydro_IIB"/>
</dbReference>
<dbReference type="AlphaFoldDB" id="A0A3G1KTY1"/>
<dbReference type="GO" id="GO:0016791">
    <property type="term" value="F:phosphatase activity"/>
    <property type="evidence" value="ECO:0007669"/>
    <property type="project" value="TreeGrafter"/>
</dbReference>
<dbReference type="PANTHER" id="PTHR10000:SF8">
    <property type="entry name" value="HAD SUPERFAMILY HYDROLASE-LIKE, TYPE 3"/>
    <property type="match status" value="1"/>
</dbReference>
<dbReference type="Gene3D" id="3.30.1240.10">
    <property type="match status" value="1"/>
</dbReference>
<dbReference type="NCBIfam" id="TIGR00099">
    <property type="entry name" value="Cof-subfamily"/>
    <property type="match status" value="1"/>
</dbReference>
<dbReference type="InterPro" id="IPR023214">
    <property type="entry name" value="HAD_sf"/>
</dbReference>
<evidence type="ECO:0000313" key="2">
    <source>
        <dbReference type="Proteomes" id="UP000323521"/>
    </source>
</evidence>
<dbReference type="SFLD" id="SFLDG01144">
    <property type="entry name" value="C2.B.4:_PGP_Like"/>
    <property type="match status" value="1"/>
</dbReference>
<reference evidence="1 2" key="1">
    <citation type="submission" date="2016-10" db="EMBL/GenBank/DDBJ databases">
        <title>Complete Genome Sequence of Peptococcaceae strain DCMF.</title>
        <authorList>
            <person name="Edwards R.J."/>
            <person name="Holland S.I."/>
            <person name="Deshpande N.P."/>
            <person name="Wong Y.K."/>
            <person name="Ertan H."/>
            <person name="Manefield M."/>
            <person name="Russell T.L."/>
            <person name="Lee M.J."/>
        </authorList>
    </citation>
    <scope>NUCLEOTIDE SEQUENCE [LARGE SCALE GENOMIC DNA]</scope>
    <source>
        <strain evidence="1 2">DCMF</strain>
    </source>
</reference>
<keyword evidence="2" id="KW-1185">Reference proteome</keyword>
<dbReference type="Proteomes" id="UP000323521">
    <property type="component" value="Chromosome"/>
</dbReference>
<accession>A0A3G1KTY1</accession>
<dbReference type="KEGG" id="fwa:DCMF_15025"/>
<dbReference type="SFLD" id="SFLDS00003">
    <property type="entry name" value="Haloacid_Dehalogenase"/>
    <property type="match status" value="1"/>
</dbReference>
<proteinExistence type="predicted"/>
<dbReference type="OrthoDB" id="9781413at2"/>
<organism evidence="1 2">
    <name type="scientific">Formimonas warabiya</name>
    <dbReference type="NCBI Taxonomy" id="1761012"/>
    <lineage>
        <taxon>Bacteria</taxon>
        <taxon>Bacillati</taxon>
        <taxon>Bacillota</taxon>
        <taxon>Clostridia</taxon>
        <taxon>Eubacteriales</taxon>
        <taxon>Peptococcaceae</taxon>
        <taxon>Candidatus Formimonas</taxon>
    </lineage>
</organism>
<evidence type="ECO:0008006" key="3">
    <source>
        <dbReference type="Google" id="ProtNLM"/>
    </source>
</evidence>
<dbReference type="CDD" id="cd07516">
    <property type="entry name" value="HAD_Pase"/>
    <property type="match status" value="1"/>
</dbReference>
<dbReference type="SUPFAM" id="SSF56784">
    <property type="entry name" value="HAD-like"/>
    <property type="match status" value="1"/>
</dbReference>
<protein>
    <recommendedName>
        <fullName evidence="3">HAD family phosphatase</fullName>
    </recommendedName>
</protein>
<dbReference type="Gene3D" id="3.40.50.1000">
    <property type="entry name" value="HAD superfamily/HAD-like"/>
    <property type="match status" value="1"/>
</dbReference>
<dbReference type="InterPro" id="IPR036412">
    <property type="entry name" value="HAD-like_sf"/>
</dbReference>
<dbReference type="PANTHER" id="PTHR10000">
    <property type="entry name" value="PHOSPHOSERINE PHOSPHATASE"/>
    <property type="match status" value="1"/>
</dbReference>
<name>A0A3G1KTY1_FORW1</name>